<dbReference type="InterPro" id="IPR008503">
    <property type="entry name" value="Asp_endopeptidase"/>
</dbReference>
<sequence length="150" mass="16952">MKGDATHERAGWREIVALPEFGIARLRAKIDTGARTSALHASDLENFERDGQPWVRFRLICEDGVNRLCEAPRVARRMITSSNGESQERLIVKTTLSMGTQVFRAEFSLADRSDMLFPMLVGRTALRRRFLVDSAKSFLLPEPVCTKETP</sequence>
<keyword evidence="2" id="KW-0378">Hydrolase</keyword>
<dbReference type="SUPFAM" id="SSF50630">
    <property type="entry name" value="Acid proteases"/>
    <property type="match status" value="1"/>
</dbReference>
<dbReference type="GO" id="GO:0008233">
    <property type="term" value="F:peptidase activity"/>
    <property type="evidence" value="ECO:0007669"/>
    <property type="project" value="UniProtKB-KW"/>
</dbReference>
<evidence type="ECO:0000313" key="3">
    <source>
        <dbReference type="Proteomes" id="UP000473531"/>
    </source>
</evidence>
<dbReference type="OrthoDB" id="9782977at2"/>
<feature type="domain" description="Retropepsin-like aspartic endopeptidase" evidence="1">
    <location>
        <begin position="11"/>
        <end position="141"/>
    </location>
</feature>
<dbReference type="EMBL" id="WTYU01000001">
    <property type="protein sequence ID" value="MXP14343.1"/>
    <property type="molecule type" value="Genomic_DNA"/>
</dbReference>
<proteinExistence type="predicted"/>
<dbReference type="GO" id="GO:0006508">
    <property type="term" value="P:proteolysis"/>
    <property type="evidence" value="ECO:0007669"/>
    <property type="project" value="UniProtKB-KW"/>
</dbReference>
<gene>
    <name evidence="2" type="ORF">GRI44_06210</name>
</gene>
<evidence type="ECO:0000259" key="1">
    <source>
        <dbReference type="Pfam" id="PF05618"/>
    </source>
</evidence>
<dbReference type="InterPro" id="IPR021109">
    <property type="entry name" value="Peptidase_aspartic_dom_sf"/>
</dbReference>
<dbReference type="PANTHER" id="PTHR38037">
    <property type="entry name" value="ZN_PROTEASE DOMAIN-CONTAINING PROTEIN"/>
    <property type="match status" value="1"/>
</dbReference>
<keyword evidence="2" id="KW-0645">Protease</keyword>
<dbReference type="Gene3D" id="2.40.70.10">
    <property type="entry name" value="Acid Proteases"/>
    <property type="match status" value="1"/>
</dbReference>
<accession>A0A6L7GE69</accession>
<reference evidence="2 3" key="1">
    <citation type="submission" date="2019-12" db="EMBL/GenBank/DDBJ databases">
        <title>Genomic-based taxomic classification of the family Erythrobacteraceae.</title>
        <authorList>
            <person name="Xu L."/>
        </authorList>
    </citation>
    <scope>NUCLEOTIDE SEQUENCE [LARGE SCALE GENOMIC DNA]</scope>
    <source>
        <strain evidence="2 3">KCTC 52259</strain>
    </source>
</reference>
<dbReference type="Pfam" id="PF05618">
    <property type="entry name" value="Zn_protease"/>
    <property type="match status" value="1"/>
</dbReference>
<organism evidence="2 3">
    <name type="scientific">Allopontixanthobacter confluentis</name>
    <dbReference type="NCBI Taxonomy" id="1849021"/>
    <lineage>
        <taxon>Bacteria</taxon>
        <taxon>Pseudomonadati</taxon>
        <taxon>Pseudomonadota</taxon>
        <taxon>Alphaproteobacteria</taxon>
        <taxon>Sphingomonadales</taxon>
        <taxon>Erythrobacteraceae</taxon>
        <taxon>Allopontixanthobacter</taxon>
    </lineage>
</organism>
<keyword evidence="3" id="KW-1185">Reference proteome</keyword>
<dbReference type="Proteomes" id="UP000473531">
    <property type="component" value="Unassembled WGS sequence"/>
</dbReference>
<name>A0A6L7GE69_9SPHN</name>
<comment type="caution">
    <text evidence="2">The sequence shown here is derived from an EMBL/GenBank/DDBJ whole genome shotgun (WGS) entry which is preliminary data.</text>
</comment>
<dbReference type="AlphaFoldDB" id="A0A6L7GE69"/>
<protein>
    <submittedName>
        <fullName evidence="2">ATP-dependent zinc protease</fullName>
    </submittedName>
</protein>
<evidence type="ECO:0000313" key="2">
    <source>
        <dbReference type="EMBL" id="MXP14343.1"/>
    </source>
</evidence>
<dbReference type="PANTHER" id="PTHR38037:SF2">
    <property type="entry name" value="ATP-DEPENDENT ZINC PROTEASE DOMAIN-CONTAINING PROTEIN-RELATED"/>
    <property type="match status" value="1"/>
</dbReference>